<sequence length="296" mass="34477">MSLNNNQYTCLACHRTYTADSGVFDARSSQLSELAKEEALYHDHIDEDACETHQLSAWRNVFYHQYVWNFLTKVPKQATLVEVGAGTGFDAEQIYDQDKTLVLTDISAETLKRVAQRLNKNNIQYVAADGVQLPLADESCDVVYMIAVWHHFEKPGEALEEWRRILKKDGQLVIGVEPNRFYFYPIKKLRPFLCHAIHADEHEGSHADAEMEGFSYGQIQKYLGSGWRNVTIRPMWLFGGWMHYGLEFIYRVFHLKKRIQPPLWVEKMIVGFDELLFRIPGVRHLCWHWIVTAQKV</sequence>
<dbReference type="STRING" id="1798680.A3J66_03400"/>
<dbReference type="Proteomes" id="UP000176282">
    <property type="component" value="Unassembled WGS sequence"/>
</dbReference>
<dbReference type="Pfam" id="PF08241">
    <property type="entry name" value="Methyltransf_11"/>
    <property type="match status" value="1"/>
</dbReference>
<organism evidence="2 3">
    <name type="scientific">Candidatus Magasanikbacteria bacterium RIFCSPHIGHO2_02_FULL_47_14</name>
    <dbReference type="NCBI Taxonomy" id="1798680"/>
    <lineage>
        <taxon>Bacteria</taxon>
        <taxon>Candidatus Magasanikiibacteriota</taxon>
    </lineage>
</organism>
<dbReference type="InterPro" id="IPR029063">
    <property type="entry name" value="SAM-dependent_MTases_sf"/>
</dbReference>
<name>A0A1F6M422_9BACT</name>
<feature type="domain" description="Methyltransferase type 11" evidence="1">
    <location>
        <begin position="81"/>
        <end position="174"/>
    </location>
</feature>
<proteinExistence type="predicted"/>
<reference evidence="2 3" key="1">
    <citation type="journal article" date="2016" name="Nat. Commun.">
        <title>Thousands of microbial genomes shed light on interconnected biogeochemical processes in an aquifer system.</title>
        <authorList>
            <person name="Anantharaman K."/>
            <person name="Brown C.T."/>
            <person name="Hug L.A."/>
            <person name="Sharon I."/>
            <person name="Castelle C.J."/>
            <person name="Probst A.J."/>
            <person name="Thomas B.C."/>
            <person name="Singh A."/>
            <person name="Wilkins M.J."/>
            <person name="Karaoz U."/>
            <person name="Brodie E.L."/>
            <person name="Williams K.H."/>
            <person name="Hubbard S.S."/>
            <person name="Banfield J.F."/>
        </authorList>
    </citation>
    <scope>NUCLEOTIDE SEQUENCE [LARGE SCALE GENOMIC DNA]</scope>
</reference>
<dbReference type="SUPFAM" id="SSF53335">
    <property type="entry name" value="S-adenosyl-L-methionine-dependent methyltransferases"/>
    <property type="match status" value="1"/>
</dbReference>
<dbReference type="EMBL" id="MFQB01000037">
    <property type="protein sequence ID" value="OGH66356.1"/>
    <property type="molecule type" value="Genomic_DNA"/>
</dbReference>
<dbReference type="InterPro" id="IPR013216">
    <property type="entry name" value="Methyltransf_11"/>
</dbReference>
<protein>
    <recommendedName>
        <fullName evidence="1">Methyltransferase type 11 domain-containing protein</fullName>
    </recommendedName>
</protein>
<gene>
    <name evidence="2" type="ORF">A3J66_03400</name>
</gene>
<dbReference type="Gene3D" id="3.40.50.150">
    <property type="entry name" value="Vaccinia Virus protein VP39"/>
    <property type="match status" value="1"/>
</dbReference>
<dbReference type="GO" id="GO:0008757">
    <property type="term" value="F:S-adenosylmethionine-dependent methyltransferase activity"/>
    <property type="evidence" value="ECO:0007669"/>
    <property type="project" value="InterPro"/>
</dbReference>
<evidence type="ECO:0000313" key="2">
    <source>
        <dbReference type="EMBL" id="OGH66356.1"/>
    </source>
</evidence>
<comment type="caution">
    <text evidence="2">The sequence shown here is derived from an EMBL/GenBank/DDBJ whole genome shotgun (WGS) entry which is preliminary data.</text>
</comment>
<dbReference type="CDD" id="cd02440">
    <property type="entry name" value="AdoMet_MTases"/>
    <property type="match status" value="1"/>
</dbReference>
<dbReference type="AlphaFoldDB" id="A0A1F6M422"/>
<dbReference type="PANTHER" id="PTHR43591">
    <property type="entry name" value="METHYLTRANSFERASE"/>
    <property type="match status" value="1"/>
</dbReference>
<evidence type="ECO:0000259" key="1">
    <source>
        <dbReference type="Pfam" id="PF08241"/>
    </source>
</evidence>
<evidence type="ECO:0000313" key="3">
    <source>
        <dbReference type="Proteomes" id="UP000176282"/>
    </source>
</evidence>
<dbReference type="PANTHER" id="PTHR43591:SF110">
    <property type="entry name" value="RHODANESE DOMAIN-CONTAINING PROTEIN"/>
    <property type="match status" value="1"/>
</dbReference>
<accession>A0A1F6M422</accession>